<accession>A0AB74R420</accession>
<sequence length="44" mass="5393">MHENLLDSIDIEKRKEEFRIKLLKIRETDIDIYNKIESIVYKLS</sequence>
<proteinExistence type="predicted"/>
<dbReference type="RefSeq" id="WP_009888846.1">
    <property type="nucleotide sequence ID" value="NZ_BDSN01000017.1"/>
</dbReference>
<name>A0AB74R420_CLODI</name>
<evidence type="ECO:0000313" key="2">
    <source>
        <dbReference type="Proteomes" id="UP000372533"/>
    </source>
</evidence>
<evidence type="ECO:0000313" key="1">
    <source>
        <dbReference type="EMBL" id="VHY08809.1"/>
    </source>
</evidence>
<organism evidence="1 2">
    <name type="scientific">Clostridioides difficile</name>
    <name type="common">Peptoclostridium difficile</name>
    <dbReference type="NCBI Taxonomy" id="1496"/>
    <lineage>
        <taxon>Bacteria</taxon>
        <taxon>Bacillati</taxon>
        <taxon>Bacillota</taxon>
        <taxon>Clostridia</taxon>
        <taxon>Peptostreptococcales</taxon>
        <taxon>Peptostreptococcaceae</taxon>
        <taxon>Clostridioides</taxon>
    </lineage>
</organism>
<dbReference type="AlphaFoldDB" id="A0AB74R420"/>
<protein>
    <submittedName>
        <fullName evidence="1">Uncharacterized protein</fullName>
    </submittedName>
</protein>
<comment type="caution">
    <text evidence="1">The sequence shown here is derived from an EMBL/GenBank/DDBJ whole genome shotgun (WGS) entry which is preliminary data.</text>
</comment>
<reference evidence="1 2" key="1">
    <citation type="submission" date="2019-04" db="EMBL/GenBank/DDBJ databases">
        <authorList>
            <consortium name="Pathogen Informatics"/>
        </authorList>
    </citation>
    <scope>NUCLEOTIDE SEQUENCE [LARGE SCALE GENOMIC DNA]</scope>
    <source>
        <strain evidence="2">tl291</strain>
    </source>
</reference>
<dbReference type="EMBL" id="CAAJVP010000009">
    <property type="protein sequence ID" value="VHY08809.1"/>
    <property type="molecule type" value="Genomic_DNA"/>
</dbReference>
<gene>
    <name evidence="1" type="ORF">SAMEA1402366_02105</name>
</gene>
<dbReference type="Proteomes" id="UP000372533">
    <property type="component" value="Unassembled WGS sequence"/>
</dbReference>